<keyword evidence="10" id="KW-0479">Metal-binding</keyword>
<reference evidence="14" key="1">
    <citation type="submission" date="2016-11" db="EMBL/GenBank/DDBJ databases">
        <authorList>
            <person name="Jaros S."/>
            <person name="Januszkiewicz K."/>
            <person name="Wedrychowicz H."/>
        </authorList>
    </citation>
    <scope>NUCLEOTIDE SEQUENCE</scope>
    <source>
        <strain evidence="14">ACA-DC 565</strain>
    </source>
</reference>
<evidence type="ECO:0000256" key="10">
    <source>
        <dbReference type="ARBA" id="ARBA00022723"/>
    </source>
</evidence>
<keyword evidence="8 14" id="KW-0328">Glycosyltransferase</keyword>
<comment type="catalytic activity">
    <reaction evidence="12">
        <text>thymidine + phosphate = 2-deoxy-alpha-D-ribose 1-phosphate + thymine</text>
        <dbReference type="Rhea" id="RHEA:16037"/>
        <dbReference type="ChEBI" id="CHEBI:17748"/>
        <dbReference type="ChEBI" id="CHEBI:17821"/>
        <dbReference type="ChEBI" id="CHEBI:43474"/>
        <dbReference type="ChEBI" id="CHEBI:57259"/>
        <dbReference type="EC" id="2.4.2.2"/>
    </reaction>
</comment>
<protein>
    <recommendedName>
        <fullName evidence="7">Pyrimidine-nucleoside phosphorylase</fullName>
        <ecNumber evidence="6">2.4.2.2</ecNumber>
    </recommendedName>
</protein>
<dbReference type="GO" id="GO:0047847">
    <property type="term" value="F:deoxyuridine phosphorylase activity"/>
    <property type="evidence" value="ECO:0007669"/>
    <property type="project" value="RHEA"/>
</dbReference>
<dbReference type="Pfam" id="PF02885">
    <property type="entry name" value="Glycos_trans_3N"/>
    <property type="match status" value="1"/>
</dbReference>
<dbReference type="SUPFAM" id="SSF54680">
    <property type="entry name" value="Pyrimidine nucleoside phosphorylase C-terminal domain"/>
    <property type="match status" value="1"/>
</dbReference>
<name>A0A1K2I897_9LACO</name>
<dbReference type="PANTHER" id="PTHR10515">
    <property type="entry name" value="THYMIDINE PHOSPHORYLASE"/>
    <property type="match status" value="1"/>
</dbReference>
<dbReference type="InterPro" id="IPR035902">
    <property type="entry name" value="Nuc_phospho_transferase"/>
</dbReference>
<accession>A0A1K2I897</accession>
<dbReference type="EC" id="2.4.2.2" evidence="6"/>
<dbReference type="InterPro" id="IPR000312">
    <property type="entry name" value="Glycosyl_Trfase_fam3"/>
</dbReference>
<dbReference type="SUPFAM" id="SSF52418">
    <property type="entry name" value="Nucleoside phosphorylase/phosphoribosyltransferase catalytic domain"/>
    <property type="match status" value="1"/>
</dbReference>
<proteinExistence type="inferred from homology"/>
<evidence type="ECO:0000256" key="2">
    <source>
        <dbReference type="ARBA" id="ARBA00001958"/>
    </source>
</evidence>
<dbReference type="GO" id="GO:0006206">
    <property type="term" value="P:pyrimidine nucleobase metabolic process"/>
    <property type="evidence" value="ECO:0007669"/>
    <property type="project" value="InterPro"/>
</dbReference>
<comment type="catalytic activity">
    <reaction evidence="11">
        <text>uridine + phosphate = alpha-D-ribose 1-phosphate + uracil</text>
        <dbReference type="Rhea" id="RHEA:24388"/>
        <dbReference type="ChEBI" id="CHEBI:16704"/>
        <dbReference type="ChEBI" id="CHEBI:17568"/>
        <dbReference type="ChEBI" id="CHEBI:43474"/>
        <dbReference type="ChEBI" id="CHEBI:57720"/>
        <dbReference type="EC" id="2.4.2.2"/>
    </reaction>
</comment>
<dbReference type="NCBIfam" id="TIGR02644">
    <property type="entry name" value="Y_phosphoryl"/>
    <property type="match status" value="1"/>
</dbReference>
<dbReference type="InterPro" id="IPR013102">
    <property type="entry name" value="PYNP_C"/>
</dbReference>
<keyword evidence="9 14" id="KW-0808">Transferase</keyword>
<evidence type="ECO:0000256" key="3">
    <source>
        <dbReference type="ARBA" id="ARBA00003877"/>
    </source>
</evidence>
<comment type="function">
    <text evidence="3">Catalyzes phosphorolysis of the pyrimidine nucleosides uridine, thymidine and 2'-deoxyuridine with the formation of the corresponding pyrimidine base and ribose-1-phosphate.</text>
</comment>
<dbReference type="InterPro" id="IPR018090">
    <property type="entry name" value="Pyrmidine_PPas_bac/euk"/>
</dbReference>
<dbReference type="FunFam" id="1.20.970.10:FF:000002">
    <property type="entry name" value="Pyrimidine-nucleoside phosphorylase"/>
    <property type="match status" value="1"/>
</dbReference>
<comment type="subunit">
    <text evidence="5">Homodimer.</text>
</comment>
<evidence type="ECO:0000259" key="13">
    <source>
        <dbReference type="SMART" id="SM00941"/>
    </source>
</evidence>
<dbReference type="GO" id="GO:0005829">
    <property type="term" value="C:cytosol"/>
    <property type="evidence" value="ECO:0007669"/>
    <property type="project" value="TreeGrafter"/>
</dbReference>
<comment type="cofactor">
    <cofactor evidence="2">
        <name>K(+)</name>
        <dbReference type="ChEBI" id="CHEBI:29103"/>
    </cofactor>
</comment>
<dbReference type="EMBL" id="LT634362">
    <property type="protein sequence ID" value="SFZ88471.1"/>
    <property type="molecule type" value="Genomic_DNA"/>
</dbReference>
<dbReference type="AlphaFoldDB" id="A0A1K2I897"/>
<organism evidence="14">
    <name type="scientific">Loigolactobacillus rennini</name>
    <dbReference type="NCBI Taxonomy" id="238013"/>
    <lineage>
        <taxon>Bacteria</taxon>
        <taxon>Bacillati</taxon>
        <taxon>Bacillota</taxon>
        <taxon>Bacilli</taxon>
        <taxon>Lactobacillales</taxon>
        <taxon>Lactobacillaceae</taxon>
        <taxon>Loigolactobacillus</taxon>
    </lineage>
</organism>
<sequence length="432" mass="45672">MRMVDIIQNKRDGKTLTKAEIQFFVEGYTAGKIPDYQVSALLMAIYFNSMTESERANLTMAMLHSGDRLDLSSIPGIKVDKHSTGGVGDKTSLPLAPIVAALGIPVPMISGRGLGHTGGTLDKLEAIPGFKVEISEADFKKQVTDIGLAIIGATGNIAPADKKIYALRDVTATVDSIPLIASSIMSKKIASGTDALVLDVKTGAGAFMKEESSAVDLANALVGIGKQVGMDCMAIISDMNQPLGNAVGNALEIKETIDILKGQGPADITELVKRLACQMAVLGHKAATIADAQAMVDQVITDGTALAKFKAMVVAQGGNGDVVDQPEIMPQAKYKIELPAKQNGLVAKMAADEVGIASMLLGGGRQSKDDKIDYAVGIQLHKKIGDQVAEGESLLTIYSNTQNVDKIKSLLYDNIEINHQAQPVQLIHKIIQ</sequence>
<dbReference type="Pfam" id="PF00591">
    <property type="entry name" value="Glycos_transf_3"/>
    <property type="match status" value="1"/>
</dbReference>
<dbReference type="GO" id="GO:0009032">
    <property type="term" value="F:thymidine phosphorylase activity"/>
    <property type="evidence" value="ECO:0007669"/>
    <property type="project" value="TreeGrafter"/>
</dbReference>
<dbReference type="InterPro" id="IPR036566">
    <property type="entry name" value="PYNP-like_C_sf"/>
</dbReference>
<dbReference type="InterPro" id="IPR017872">
    <property type="entry name" value="Pyrmidine_PPase_CS"/>
</dbReference>
<evidence type="ECO:0000313" key="14">
    <source>
        <dbReference type="EMBL" id="SFZ88471.1"/>
    </source>
</evidence>
<dbReference type="SMART" id="SM00941">
    <property type="entry name" value="PYNP_C"/>
    <property type="match status" value="1"/>
</dbReference>
<dbReference type="GO" id="GO:0006213">
    <property type="term" value="P:pyrimidine nucleoside metabolic process"/>
    <property type="evidence" value="ECO:0007669"/>
    <property type="project" value="InterPro"/>
</dbReference>
<dbReference type="PROSITE" id="PS00647">
    <property type="entry name" value="THYMID_PHOSPHORYLASE"/>
    <property type="match status" value="1"/>
</dbReference>
<dbReference type="GO" id="GO:0046872">
    <property type="term" value="F:metal ion binding"/>
    <property type="evidence" value="ECO:0007669"/>
    <property type="project" value="UniProtKB-KW"/>
</dbReference>
<evidence type="ECO:0000256" key="7">
    <source>
        <dbReference type="ARBA" id="ARBA00014680"/>
    </source>
</evidence>
<dbReference type="InterPro" id="IPR017459">
    <property type="entry name" value="Glycosyl_Trfase_fam3_N_dom"/>
</dbReference>
<dbReference type="InterPro" id="IPR000053">
    <property type="entry name" value="Thymidine/pyrmidine_PPase"/>
</dbReference>
<dbReference type="PIRSF" id="PIRSF000478">
    <property type="entry name" value="TP_PyNP"/>
    <property type="match status" value="1"/>
</dbReference>
<dbReference type="Gene3D" id="1.20.970.10">
    <property type="entry name" value="Transferase, Pyrimidine Nucleoside Phosphorylase, Chain C"/>
    <property type="match status" value="1"/>
</dbReference>
<evidence type="ECO:0000256" key="11">
    <source>
        <dbReference type="ARBA" id="ARBA00048453"/>
    </source>
</evidence>
<dbReference type="GO" id="GO:0004850">
    <property type="term" value="F:uridine phosphorylase activity"/>
    <property type="evidence" value="ECO:0007669"/>
    <property type="project" value="RHEA"/>
</dbReference>
<dbReference type="NCBIfam" id="NF004747">
    <property type="entry name" value="PRK06078.1"/>
    <property type="match status" value="1"/>
</dbReference>
<dbReference type="InterPro" id="IPR036320">
    <property type="entry name" value="Glycosyl_Trfase_fam3_N_dom_sf"/>
</dbReference>
<evidence type="ECO:0000256" key="6">
    <source>
        <dbReference type="ARBA" id="ARBA00011889"/>
    </source>
</evidence>
<dbReference type="PANTHER" id="PTHR10515:SF0">
    <property type="entry name" value="THYMIDINE PHOSPHORYLASE"/>
    <property type="match status" value="1"/>
</dbReference>
<evidence type="ECO:0000256" key="12">
    <source>
        <dbReference type="ARBA" id="ARBA00048525"/>
    </source>
</evidence>
<feature type="domain" description="Pyrimidine nucleoside phosphorylase C-terminal" evidence="13">
    <location>
        <begin position="345"/>
        <end position="418"/>
    </location>
</feature>
<gene>
    <name evidence="14" type="ORF">LREN565_1584</name>
</gene>
<dbReference type="Pfam" id="PF07831">
    <property type="entry name" value="PYNP_C"/>
    <property type="match status" value="1"/>
</dbReference>
<evidence type="ECO:0000256" key="5">
    <source>
        <dbReference type="ARBA" id="ARBA00011738"/>
    </source>
</evidence>
<dbReference type="FunFam" id="3.40.1030.10:FF:000003">
    <property type="entry name" value="Pyrimidine-nucleoside phosphorylase"/>
    <property type="match status" value="1"/>
</dbReference>
<comment type="catalytic activity">
    <reaction evidence="1">
        <text>2'-deoxyuridine + phosphate = 2-deoxy-alpha-D-ribose 1-phosphate + uracil</text>
        <dbReference type="Rhea" id="RHEA:22824"/>
        <dbReference type="ChEBI" id="CHEBI:16450"/>
        <dbReference type="ChEBI" id="CHEBI:17568"/>
        <dbReference type="ChEBI" id="CHEBI:43474"/>
        <dbReference type="ChEBI" id="CHEBI:57259"/>
        <dbReference type="EC" id="2.4.2.2"/>
    </reaction>
</comment>
<dbReference type="Gene3D" id="3.90.1170.30">
    <property type="entry name" value="Pyrimidine nucleoside phosphorylase-like, C-terminal domain"/>
    <property type="match status" value="1"/>
</dbReference>
<dbReference type="Gene3D" id="3.40.1030.10">
    <property type="entry name" value="Nucleoside phosphorylase/phosphoribosyltransferase catalytic domain"/>
    <property type="match status" value="1"/>
</dbReference>
<dbReference type="NCBIfam" id="NF004490">
    <property type="entry name" value="PRK05820.1"/>
    <property type="match status" value="1"/>
</dbReference>
<evidence type="ECO:0000256" key="9">
    <source>
        <dbReference type="ARBA" id="ARBA00022679"/>
    </source>
</evidence>
<evidence type="ECO:0000256" key="8">
    <source>
        <dbReference type="ARBA" id="ARBA00022676"/>
    </source>
</evidence>
<dbReference type="GO" id="GO:0004645">
    <property type="term" value="F:1,4-alpha-oligoglucan phosphorylase activity"/>
    <property type="evidence" value="ECO:0007669"/>
    <property type="project" value="InterPro"/>
</dbReference>
<dbReference type="SUPFAM" id="SSF47648">
    <property type="entry name" value="Nucleoside phosphorylase/phosphoribosyltransferase N-terminal domain"/>
    <property type="match status" value="1"/>
</dbReference>
<comment type="similarity">
    <text evidence="4">Belongs to the thymidine/pyrimidine-nucleoside phosphorylase family.</text>
</comment>
<evidence type="ECO:0000256" key="1">
    <source>
        <dbReference type="ARBA" id="ARBA00001066"/>
    </source>
</evidence>
<evidence type="ECO:0000256" key="4">
    <source>
        <dbReference type="ARBA" id="ARBA00006915"/>
    </source>
</evidence>